<proteinExistence type="predicted"/>
<reference evidence="3" key="1">
    <citation type="submission" date="2017-04" db="EMBL/GenBank/DDBJ databases">
        <authorList>
            <person name="Varghese N."/>
            <person name="Submissions S."/>
        </authorList>
    </citation>
    <scope>NUCLEOTIDE SEQUENCE [LARGE SCALE GENOMIC DNA]</scope>
    <source>
        <strain evidence="3">RKEM611</strain>
    </source>
</reference>
<name>A0A1Y6C4Y5_9BACT</name>
<protein>
    <submittedName>
        <fullName evidence="2">PilZ domain-containing protein</fullName>
    </submittedName>
</protein>
<dbReference type="Pfam" id="PF07238">
    <property type="entry name" value="PilZ"/>
    <property type="match status" value="1"/>
</dbReference>
<dbReference type="GO" id="GO:0035438">
    <property type="term" value="F:cyclic-di-GMP binding"/>
    <property type="evidence" value="ECO:0007669"/>
    <property type="project" value="InterPro"/>
</dbReference>
<dbReference type="RefSeq" id="WP_132320221.1">
    <property type="nucleotide sequence ID" value="NZ_FWZT01000011.1"/>
</dbReference>
<gene>
    <name evidence="2" type="ORF">SAMN06296036_11135</name>
</gene>
<evidence type="ECO:0000259" key="1">
    <source>
        <dbReference type="Pfam" id="PF07238"/>
    </source>
</evidence>
<dbReference type="InterPro" id="IPR009875">
    <property type="entry name" value="PilZ_domain"/>
</dbReference>
<sequence>MKFNYSGRGTLACVKVIELGQISHRYPIEAVFDRLAQIQAILRDSCNRHGGLYSGDISTTFYTFFGWDASTTQDPLEHTHAAFKWAQYVQNYLAQEIAGHDTEAPLILLRIGLNTGYYHIHRDVEQSFQSLVTDDFPLIDQSTDLCGINGIILNEKLLRALAQHGVKLQHLHKLKEKFPHHANLLTFYEYNAVSPDTNLNKKVITCVKDSLNRRETKRWPCEHSQFEIKDLQTDDSFSISNLSVDGLEVVGNQPKTTGSFFKFCFVSNEESIIQELVANDLNLVEAQVRWQRHDGQFYRIGLRIENVTLSDREEIVRILLFPGKKGSLLSLTAS</sequence>
<dbReference type="Proteomes" id="UP000192907">
    <property type="component" value="Unassembled WGS sequence"/>
</dbReference>
<organism evidence="2 3">
    <name type="scientific">Pseudobacteriovorax antillogorgiicola</name>
    <dbReference type="NCBI Taxonomy" id="1513793"/>
    <lineage>
        <taxon>Bacteria</taxon>
        <taxon>Pseudomonadati</taxon>
        <taxon>Bdellovibrionota</taxon>
        <taxon>Oligoflexia</taxon>
        <taxon>Oligoflexales</taxon>
        <taxon>Pseudobacteriovoracaceae</taxon>
        <taxon>Pseudobacteriovorax</taxon>
    </lineage>
</organism>
<keyword evidence="3" id="KW-1185">Reference proteome</keyword>
<dbReference type="InterPro" id="IPR029787">
    <property type="entry name" value="Nucleotide_cyclase"/>
</dbReference>
<evidence type="ECO:0000313" key="2">
    <source>
        <dbReference type="EMBL" id="SMF36446.1"/>
    </source>
</evidence>
<dbReference type="Gene3D" id="3.30.70.1230">
    <property type="entry name" value="Nucleotide cyclase"/>
    <property type="match status" value="1"/>
</dbReference>
<evidence type="ECO:0000313" key="3">
    <source>
        <dbReference type="Proteomes" id="UP000192907"/>
    </source>
</evidence>
<dbReference type="AlphaFoldDB" id="A0A1Y6C4Y5"/>
<dbReference type="STRING" id="1513793.SAMN06296036_11135"/>
<feature type="domain" description="PilZ" evidence="1">
    <location>
        <begin position="213"/>
        <end position="320"/>
    </location>
</feature>
<dbReference type="EMBL" id="FWZT01000011">
    <property type="protein sequence ID" value="SMF36446.1"/>
    <property type="molecule type" value="Genomic_DNA"/>
</dbReference>
<accession>A0A1Y6C4Y5</accession>
<dbReference type="SUPFAM" id="SSF55073">
    <property type="entry name" value="Nucleotide cyclase"/>
    <property type="match status" value="1"/>
</dbReference>